<dbReference type="FunFam" id="1.10.132.60:FF:000004">
    <property type="entry name" value="DNA polymerase"/>
    <property type="match status" value="1"/>
</dbReference>
<dbReference type="InterPro" id="IPR006133">
    <property type="entry name" value="DNA-dir_DNA_pol_B_exonuc"/>
</dbReference>
<dbReference type="PRINTS" id="PR00106">
    <property type="entry name" value="DNAPOLB"/>
</dbReference>
<dbReference type="InterPro" id="IPR036397">
    <property type="entry name" value="RNaseH_sf"/>
</dbReference>
<dbReference type="Gene3D" id="3.90.1600.10">
    <property type="entry name" value="Palm domain of DNA polymerase"/>
    <property type="match status" value="1"/>
</dbReference>
<dbReference type="PROSITE" id="PS00116">
    <property type="entry name" value="DNA_POLYMERASE_B"/>
    <property type="match status" value="1"/>
</dbReference>
<feature type="domain" description="DNA-directed DNA polymerase family B exonuclease" evidence="15">
    <location>
        <begin position="352"/>
        <end position="595"/>
    </location>
</feature>
<dbReference type="InterPro" id="IPR015088">
    <property type="entry name" value="Znf_DNA-dir_DNA_pol_B_alpha"/>
</dbReference>
<keyword evidence="8" id="KW-0862">Zinc</keyword>
<feature type="domain" description="DNA-directed DNA polymerase family B multifunctional" evidence="14">
    <location>
        <begin position="671"/>
        <end position="1160"/>
    </location>
</feature>
<keyword evidence="9 12" id="KW-0239">DNA-directed DNA polymerase</keyword>
<keyword evidence="5 12" id="KW-0235">DNA replication</keyword>
<feature type="compositionally biased region" description="Basic and acidic residues" evidence="13">
    <location>
        <begin position="53"/>
        <end position="65"/>
    </location>
</feature>
<evidence type="ECO:0000256" key="11">
    <source>
        <dbReference type="ARBA" id="ARBA00023242"/>
    </source>
</evidence>
<dbReference type="InterPro" id="IPR006172">
    <property type="entry name" value="DNA-dir_DNA_pol_B"/>
</dbReference>
<dbReference type="SUPFAM" id="SSF53098">
    <property type="entry name" value="Ribonuclease H-like"/>
    <property type="match status" value="1"/>
</dbReference>
<evidence type="ECO:0000313" key="17">
    <source>
        <dbReference type="EMBL" id="CAE0812540.1"/>
    </source>
</evidence>
<dbReference type="SUPFAM" id="SSF56672">
    <property type="entry name" value="DNA/RNA polymerases"/>
    <property type="match status" value="1"/>
</dbReference>
<evidence type="ECO:0000256" key="4">
    <source>
        <dbReference type="ARBA" id="ARBA00022695"/>
    </source>
</evidence>
<keyword evidence="7" id="KW-0863">Zinc-finger</keyword>
<dbReference type="Gene3D" id="6.10.10.100">
    <property type="match status" value="1"/>
</dbReference>
<dbReference type="GO" id="GO:0000166">
    <property type="term" value="F:nucleotide binding"/>
    <property type="evidence" value="ECO:0007669"/>
    <property type="project" value="InterPro"/>
</dbReference>
<evidence type="ECO:0000256" key="8">
    <source>
        <dbReference type="ARBA" id="ARBA00022833"/>
    </source>
</evidence>
<accession>A0A7S4D170</accession>
<dbReference type="Gene3D" id="3.30.70.2820">
    <property type="match status" value="1"/>
</dbReference>
<evidence type="ECO:0000256" key="9">
    <source>
        <dbReference type="ARBA" id="ARBA00022932"/>
    </source>
</evidence>
<evidence type="ECO:0000256" key="2">
    <source>
        <dbReference type="ARBA" id="ARBA00005755"/>
    </source>
</evidence>
<gene>
    <name evidence="17" type="ORF">EGYM00163_LOCUS23690</name>
</gene>
<evidence type="ECO:0000259" key="16">
    <source>
        <dbReference type="Pfam" id="PF08996"/>
    </source>
</evidence>
<proteinExistence type="inferred from homology"/>
<keyword evidence="4 12" id="KW-0548">Nucleotidyltransferase</keyword>
<comment type="similarity">
    <text evidence="2 12">Belongs to the DNA polymerase type-B family.</text>
</comment>
<evidence type="ECO:0000256" key="5">
    <source>
        <dbReference type="ARBA" id="ARBA00022705"/>
    </source>
</evidence>
<dbReference type="GO" id="GO:0003682">
    <property type="term" value="F:chromatin binding"/>
    <property type="evidence" value="ECO:0007669"/>
    <property type="project" value="TreeGrafter"/>
</dbReference>
<keyword evidence="11" id="KW-0539">Nucleus</keyword>
<evidence type="ECO:0000256" key="13">
    <source>
        <dbReference type="SAM" id="MobiDB-lite"/>
    </source>
</evidence>
<dbReference type="InterPro" id="IPR006134">
    <property type="entry name" value="DNA-dir_DNA_pol_B_multi_dom"/>
</dbReference>
<feature type="domain" description="Zinc finger DNA-directed DNA polymerase family B alpha" evidence="16">
    <location>
        <begin position="1204"/>
        <end position="1373"/>
    </location>
</feature>
<dbReference type="Pfam" id="PF03104">
    <property type="entry name" value="DNA_pol_B_exo1"/>
    <property type="match status" value="1"/>
</dbReference>
<dbReference type="Pfam" id="PF08996">
    <property type="entry name" value="zf-DNA_Pol"/>
    <property type="match status" value="1"/>
</dbReference>
<dbReference type="PANTHER" id="PTHR45861">
    <property type="entry name" value="DNA POLYMERASE ALPHA CATALYTIC SUBUNIT"/>
    <property type="match status" value="1"/>
</dbReference>
<dbReference type="Gene3D" id="3.30.420.10">
    <property type="entry name" value="Ribonuclease H-like superfamily/Ribonuclease H"/>
    <property type="match status" value="1"/>
</dbReference>
<feature type="region of interest" description="Disordered" evidence="13">
    <location>
        <begin position="85"/>
        <end position="194"/>
    </location>
</feature>
<comment type="subcellular location">
    <subcellularLocation>
        <location evidence="1">Nucleus</location>
    </subcellularLocation>
</comment>
<dbReference type="InterPro" id="IPR045846">
    <property type="entry name" value="POLBc_alpha"/>
</dbReference>
<feature type="compositionally biased region" description="Acidic residues" evidence="13">
    <location>
        <begin position="94"/>
        <end position="125"/>
    </location>
</feature>
<evidence type="ECO:0000256" key="3">
    <source>
        <dbReference type="ARBA" id="ARBA00022679"/>
    </source>
</evidence>
<feature type="compositionally biased region" description="Pro residues" evidence="13">
    <location>
        <begin position="155"/>
        <end position="178"/>
    </location>
</feature>
<sequence>MPDDTDAIAQLQASCPELFSQNVEDFDDESRPVKRLRTERDRAPRAPRPRPAKPAEPKAKPKAAAEAKSVAGFYSKAAVVEAPEPAELVLPELEASDDEDDVADTYNDEDDDEAAPNMDLDDIVFTEEPQAQQSTAPALTAEAPPSATVAQQPKHQPPAAPTAQPPRPTTAVPQPPPRAAATDTGHSPGAYTMPLANSAQVPAASATAGPSSSADRTLMYWIDAKEDNFSSPGVVYMFGKTWDAKAGWKSCCLRVNNISRCIFVLPRAEKLGPDGAPISGAEPTLVEVVEELGRTMAQHNIPQRRMKAVDRWYAFEAPGVPRERTKWIKVRYPASSPALNITDCSKYKTFSHVFGATRSFLELLLLKRRLKGPSWISIQGAVAVPPESQITWASIEWSVDTPKAVTVIPDSQHPPPPLTILSLNMLTFLNEKQKVNEIAAVTCIVNSNVTMDGRPDDRAVRKWTAVRRLGDSVFPFDMDKVFKAKRCPEPRKEQSEKAMLTNLMSEIEAIDPDMIVGHNFMGFDLDVLLHRLQAHSVGNWSRIGKMKLRQMPRLQAGAGGMGEATWEERAVLNGRLVADTYLLSREYLKESSYKLLRLAMAQGLEGPSGKITEAMVEEEPLLDPVKELATAEGIFKLVHWCDTKAVLALGLMYKMSIIPLTKRLTSLAGNLWSRTLTGSRAERIEFLLLHRFHAQKFVVPDKAKRWDQPKGNEEDQEGGRTAGGRGKPKYAGGKVLDPKRGLYTDYVLLLDFNSLYPSIIQEYNVCFTTVERTELLADGTYSEPPVPTESVLVCDSCKALQARAAEDPDAPKVVLQGQSCLHRCILPKAIKELVDSRKQVKKLLKDEKDPHKQEVLDIRQKALKLTANSIYGCLGFQSSRFYAQVIAQLVTSKGREALTSTVEIVPKIDQSLDVVYGDTDSVMVSTGMTGPDVGPAIRMANLIKKEVNKLYRCLEIDIDGIFKSILLVRKKKYAAVTLKDISKGDRPDNLKHEVKGLDLVRRDWCPLSQRASGTVLDFILSGRPADEILDSIHGFLADLADRVRNGKVELRDYVITKSLTKAPEQYADKASQPHVQVALRMREHKLSVQTNDFIPYVICESESIQPEALGLSVNWDKSKLANKAFHSDEVKNAALGLRPDLEWYLATQLHPPVTRLCEHIQGMDSHYIAEILGLQSSKYIVHTTTGGPSEPVAAYRYTTHNYDMDDEVRFEDCEQLRFVCTGCDNEIDLSVKQRLFDELQNLFVAGCDFTACRALNFFTCPKCFVPVPVAKVYNTLLLKIRSHQQQYYSQCTRLSTHPTKDQGHYSYTDQKLRHQLTYYCTLFDFPSAKDQVWNKLETKVLGPLKKQEQMQVVRHHEERLRKLFDGTVDKTLPANLEEDTCRLRGAERRQAQQLKDNLDALVRLVRVRLQACKRHYVSVDSLFENLGLQLSSDIKME</sequence>
<dbReference type="Gene3D" id="2.40.50.730">
    <property type="match status" value="1"/>
</dbReference>
<dbReference type="Gene3D" id="1.10.287.690">
    <property type="entry name" value="Helix hairpin bin"/>
    <property type="match status" value="1"/>
</dbReference>
<dbReference type="InterPro" id="IPR043502">
    <property type="entry name" value="DNA/RNA_pol_sf"/>
</dbReference>
<evidence type="ECO:0000256" key="6">
    <source>
        <dbReference type="ARBA" id="ARBA00022723"/>
    </source>
</evidence>
<dbReference type="GO" id="GO:0006273">
    <property type="term" value="P:lagging strand elongation"/>
    <property type="evidence" value="ECO:0007669"/>
    <property type="project" value="TreeGrafter"/>
</dbReference>
<dbReference type="GO" id="GO:0003688">
    <property type="term" value="F:DNA replication origin binding"/>
    <property type="evidence" value="ECO:0007669"/>
    <property type="project" value="TreeGrafter"/>
</dbReference>
<evidence type="ECO:0000259" key="14">
    <source>
        <dbReference type="Pfam" id="PF00136"/>
    </source>
</evidence>
<dbReference type="InterPro" id="IPR012337">
    <property type="entry name" value="RNaseH-like_sf"/>
</dbReference>
<keyword evidence="6" id="KW-0479">Metal-binding</keyword>
<dbReference type="InterPro" id="IPR038256">
    <property type="entry name" value="Pol_alpha_znc_sf"/>
</dbReference>
<comment type="catalytic activity">
    <reaction evidence="12">
        <text>DNA(n) + a 2'-deoxyribonucleoside 5'-triphosphate = DNA(n+1) + diphosphate</text>
        <dbReference type="Rhea" id="RHEA:22508"/>
        <dbReference type="Rhea" id="RHEA-COMP:17339"/>
        <dbReference type="Rhea" id="RHEA-COMP:17340"/>
        <dbReference type="ChEBI" id="CHEBI:33019"/>
        <dbReference type="ChEBI" id="CHEBI:61560"/>
        <dbReference type="ChEBI" id="CHEBI:173112"/>
        <dbReference type="EC" id="2.7.7.7"/>
    </reaction>
</comment>
<evidence type="ECO:0000259" key="15">
    <source>
        <dbReference type="Pfam" id="PF03104"/>
    </source>
</evidence>
<dbReference type="InterPro" id="IPR023211">
    <property type="entry name" value="DNA_pol_palm_dom_sf"/>
</dbReference>
<organism evidence="17">
    <name type="scientific">Eutreptiella gymnastica</name>
    <dbReference type="NCBI Taxonomy" id="73025"/>
    <lineage>
        <taxon>Eukaryota</taxon>
        <taxon>Discoba</taxon>
        <taxon>Euglenozoa</taxon>
        <taxon>Euglenida</taxon>
        <taxon>Spirocuta</taxon>
        <taxon>Euglenophyceae</taxon>
        <taxon>Eutreptiales</taxon>
        <taxon>Eutreptiaceae</taxon>
        <taxon>Eutreptiella</taxon>
    </lineage>
</organism>
<dbReference type="GO" id="GO:0008270">
    <property type="term" value="F:zinc ion binding"/>
    <property type="evidence" value="ECO:0007669"/>
    <property type="project" value="UniProtKB-KW"/>
</dbReference>
<dbReference type="EMBL" id="HBJA01067295">
    <property type="protein sequence ID" value="CAE0812540.1"/>
    <property type="molecule type" value="Transcribed_RNA"/>
</dbReference>
<feature type="region of interest" description="Disordered" evidence="13">
    <location>
        <begin position="703"/>
        <end position="731"/>
    </location>
</feature>
<dbReference type="CDD" id="cd05532">
    <property type="entry name" value="POLBc_alpha"/>
    <property type="match status" value="1"/>
</dbReference>
<dbReference type="GO" id="GO:0003887">
    <property type="term" value="F:DNA-directed DNA polymerase activity"/>
    <property type="evidence" value="ECO:0007669"/>
    <property type="project" value="UniProtKB-KW"/>
</dbReference>
<dbReference type="InterPro" id="IPR017964">
    <property type="entry name" value="DNA-dir_DNA_pol_B_CS"/>
</dbReference>
<dbReference type="GO" id="GO:0005658">
    <property type="term" value="C:alpha DNA polymerase:primase complex"/>
    <property type="evidence" value="ECO:0007669"/>
    <property type="project" value="TreeGrafter"/>
</dbReference>
<feature type="compositionally biased region" description="Basic and acidic residues" evidence="13">
    <location>
        <begin position="703"/>
        <end position="713"/>
    </location>
</feature>
<dbReference type="InterPro" id="IPR042087">
    <property type="entry name" value="DNA_pol_B_thumb"/>
</dbReference>
<keyword evidence="3 12" id="KW-0808">Transferase</keyword>
<dbReference type="PANTHER" id="PTHR45861:SF1">
    <property type="entry name" value="DNA POLYMERASE ALPHA CATALYTIC SUBUNIT"/>
    <property type="match status" value="1"/>
</dbReference>
<dbReference type="EC" id="2.7.7.7" evidence="12"/>
<evidence type="ECO:0000256" key="10">
    <source>
        <dbReference type="ARBA" id="ARBA00023125"/>
    </source>
</evidence>
<protein>
    <recommendedName>
        <fullName evidence="12">DNA polymerase</fullName>
        <ecNumber evidence="12">2.7.7.7</ecNumber>
    </recommendedName>
</protein>
<dbReference type="NCBIfam" id="TIGR00592">
    <property type="entry name" value="pol2"/>
    <property type="match status" value="1"/>
</dbReference>
<dbReference type="GO" id="GO:0003697">
    <property type="term" value="F:single-stranded DNA binding"/>
    <property type="evidence" value="ECO:0007669"/>
    <property type="project" value="TreeGrafter"/>
</dbReference>
<dbReference type="Pfam" id="PF00136">
    <property type="entry name" value="DNA_pol_B"/>
    <property type="match status" value="1"/>
</dbReference>
<evidence type="ECO:0000256" key="1">
    <source>
        <dbReference type="ARBA" id="ARBA00004123"/>
    </source>
</evidence>
<dbReference type="SMART" id="SM00486">
    <property type="entry name" value="POLBc"/>
    <property type="match status" value="1"/>
</dbReference>
<dbReference type="GO" id="GO:1902975">
    <property type="term" value="P:mitotic DNA replication initiation"/>
    <property type="evidence" value="ECO:0007669"/>
    <property type="project" value="InterPro"/>
</dbReference>
<dbReference type="Gene3D" id="1.10.132.60">
    <property type="entry name" value="DNA polymerase family B, C-terminal domain"/>
    <property type="match status" value="1"/>
</dbReference>
<evidence type="ECO:0000256" key="7">
    <source>
        <dbReference type="ARBA" id="ARBA00022771"/>
    </source>
</evidence>
<reference evidence="17" key="1">
    <citation type="submission" date="2021-01" db="EMBL/GenBank/DDBJ databases">
        <authorList>
            <person name="Corre E."/>
            <person name="Pelletier E."/>
            <person name="Niang G."/>
            <person name="Scheremetjew M."/>
            <person name="Finn R."/>
            <person name="Kale V."/>
            <person name="Holt S."/>
            <person name="Cochrane G."/>
            <person name="Meng A."/>
            <person name="Brown T."/>
            <person name="Cohen L."/>
        </authorList>
    </citation>
    <scope>NUCLEOTIDE SEQUENCE</scope>
    <source>
        <strain evidence="17">CCMP1594</strain>
    </source>
</reference>
<evidence type="ECO:0000256" key="12">
    <source>
        <dbReference type="RuleBase" id="RU000442"/>
    </source>
</evidence>
<dbReference type="GO" id="GO:0006272">
    <property type="term" value="P:leading strand elongation"/>
    <property type="evidence" value="ECO:0007669"/>
    <property type="project" value="TreeGrafter"/>
</dbReference>
<feature type="region of interest" description="Disordered" evidence="13">
    <location>
        <begin position="14"/>
        <end position="68"/>
    </location>
</feature>
<name>A0A7S4D170_9EUGL</name>
<dbReference type="CDD" id="cd05776">
    <property type="entry name" value="DNA_polB_alpha_exo"/>
    <property type="match status" value="1"/>
</dbReference>
<dbReference type="Gene3D" id="1.10.3200.20">
    <property type="entry name" value="DNA Polymerase alpha, zinc finger"/>
    <property type="match status" value="1"/>
</dbReference>
<feature type="compositionally biased region" description="Basic and acidic residues" evidence="13">
    <location>
        <begin position="29"/>
        <end position="44"/>
    </location>
</feature>
<keyword evidence="10 12" id="KW-0238">DNA-binding</keyword>